<evidence type="ECO:0000256" key="2">
    <source>
        <dbReference type="ARBA" id="ARBA00073306"/>
    </source>
</evidence>
<dbReference type="Proteomes" id="UP000242188">
    <property type="component" value="Unassembled WGS sequence"/>
</dbReference>
<dbReference type="STRING" id="6573.A0A210PJH7"/>
<keyword evidence="1 3" id="KW-0560">Oxidoreductase</keyword>
<dbReference type="PANTHER" id="PTHR10996">
    <property type="entry name" value="2-HYDROXYACID DEHYDROGENASE-RELATED"/>
    <property type="match status" value="1"/>
</dbReference>
<evidence type="ECO:0000313" key="6">
    <source>
        <dbReference type="EMBL" id="OWF36639.1"/>
    </source>
</evidence>
<dbReference type="InterPro" id="IPR050223">
    <property type="entry name" value="D-isomer_2-hydroxyacid_DH"/>
</dbReference>
<dbReference type="Pfam" id="PF02826">
    <property type="entry name" value="2-Hacid_dh_C"/>
    <property type="match status" value="1"/>
</dbReference>
<dbReference type="OrthoDB" id="298012at2759"/>
<dbReference type="GO" id="GO:0008465">
    <property type="term" value="F:hydroxypyruvate reductase (NADH) activity"/>
    <property type="evidence" value="ECO:0007669"/>
    <property type="project" value="TreeGrafter"/>
</dbReference>
<name>A0A210PJH7_MIZYE</name>
<comment type="caution">
    <text evidence="6">The sequence shown here is derived from an EMBL/GenBank/DDBJ whole genome shotgun (WGS) entry which is preliminary data.</text>
</comment>
<dbReference type="InterPro" id="IPR029753">
    <property type="entry name" value="D-isomer_DH_CS"/>
</dbReference>
<dbReference type="GO" id="GO:0051287">
    <property type="term" value="F:NAD binding"/>
    <property type="evidence" value="ECO:0007669"/>
    <property type="project" value="InterPro"/>
</dbReference>
<dbReference type="PANTHER" id="PTHR10996:SF277">
    <property type="entry name" value="GLYOXYLATE REDUCTASE_HYDROXYPYRUVATE REDUCTASE"/>
    <property type="match status" value="1"/>
</dbReference>
<reference evidence="6 7" key="1">
    <citation type="journal article" date="2017" name="Nat. Ecol. Evol.">
        <title>Scallop genome provides insights into evolution of bilaterian karyotype and development.</title>
        <authorList>
            <person name="Wang S."/>
            <person name="Zhang J."/>
            <person name="Jiao W."/>
            <person name="Li J."/>
            <person name="Xun X."/>
            <person name="Sun Y."/>
            <person name="Guo X."/>
            <person name="Huan P."/>
            <person name="Dong B."/>
            <person name="Zhang L."/>
            <person name="Hu X."/>
            <person name="Sun X."/>
            <person name="Wang J."/>
            <person name="Zhao C."/>
            <person name="Wang Y."/>
            <person name="Wang D."/>
            <person name="Huang X."/>
            <person name="Wang R."/>
            <person name="Lv J."/>
            <person name="Li Y."/>
            <person name="Zhang Z."/>
            <person name="Liu B."/>
            <person name="Lu W."/>
            <person name="Hui Y."/>
            <person name="Liang J."/>
            <person name="Zhou Z."/>
            <person name="Hou R."/>
            <person name="Li X."/>
            <person name="Liu Y."/>
            <person name="Li H."/>
            <person name="Ning X."/>
            <person name="Lin Y."/>
            <person name="Zhao L."/>
            <person name="Xing Q."/>
            <person name="Dou J."/>
            <person name="Li Y."/>
            <person name="Mao J."/>
            <person name="Guo H."/>
            <person name="Dou H."/>
            <person name="Li T."/>
            <person name="Mu C."/>
            <person name="Jiang W."/>
            <person name="Fu Q."/>
            <person name="Fu X."/>
            <person name="Miao Y."/>
            <person name="Liu J."/>
            <person name="Yu Q."/>
            <person name="Li R."/>
            <person name="Liao H."/>
            <person name="Li X."/>
            <person name="Kong Y."/>
            <person name="Jiang Z."/>
            <person name="Chourrout D."/>
            <person name="Li R."/>
            <person name="Bao Z."/>
        </authorList>
    </citation>
    <scope>NUCLEOTIDE SEQUENCE [LARGE SCALE GENOMIC DNA]</scope>
    <source>
        <strain evidence="6 7">PY_sf001</strain>
    </source>
</reference>
<dbReference type="Pfam" id="PF00389">
    <property type="entry name" value="2-Hacid_dh"/>
    <property type="match status" value="1"/>
</dbReference>
<dbReference type="EMBL" id="NEDP02076533">
    <property type="protein sequence ID" value="OWF36639.1"/>
    <property type="molecule type" value="Genomic_DNA"/>
</dbReference>
<evidence type="ECO:0000256" key="3">
    <source>
        <dbReference type="RuleBase" id="RU003719"/>
    </source>
</evidence>
<dbReference type="InterPro" id="IPR006140">
    <property type="entry name" value="D-isomer_DH_NAD-bd"/>
</dbReference>
<keyword evidence="7" id="KW-1185">Reference proteome</keyword>
<dbReference type="Gene3D" id="3.40.50.720">
    <property type="entry name" value="NAD(P)-binding Rossmann-like Domain"/>
    <property type="match status" value="2"/>
</dbReference>
<sequence length="328" mass="35472">MSERPKIFATRGIPSPGMDLLQEECDVTVWPHARIISHEELEESVVGVDGILCHYINKIDDHILDAAGPNLKVVATFAVGYDLIDVEACHKRNVRVGHTPNVLSDSVAELAVALILASSRRLRQGMAAITNGLADGKWENGLYLCGPETKGSTVGIVGLGRIGLAVARRLKGFDVAKFLYYDVNEVPWAAEVSAEFTSFEKLLTESDFVVACCSSNTDNWGLFDKAAFKKMKSSAVFVNVTRGVLVNQDDLYEALTTGQIFAAGLDATTPEPISKDHPLVKLDNCVILPHIGSSTTATRNTMSIMTAKNILAGIKGEPLVQCVKNNEN</sequence>
<keyword evidence="6" id="KW-0670">Pyruvate</keyword>
<dbReference type="InterPro" id="IPR029752">
    <property type="entry name" value="D-isomer_DH_CS1"/>
</dbReference>
<evidence type="ECO:0000259" key="5">
    <source>
        <dbReference type="Pfam" id="PF02826"/>
    </source>
</evidence>
<gene>
    <name evidence="6" type="ORF">KP79_PYT03050</name>
</gene>
<protein>
    <recommendedName>
        <fullName evidence="2">Glyoxylate reductase/hydroxypyruvate reductase</fullName>
    </recommendedName>
</protein>
<feature type="domain" description="D-isomer specific 2-hydroxyacid dehydrogenase NAD-binding" evidence="5">
    <location>
        <begin position="112"/>
        <end position="292"/>
    </location>
</feature>
<feature type="domain" description="D-isomer specific 2-hydroxyacid dehydrogenase catalytic" evidence="4">
    <location>
        <begin position="10"/>
        <end position="323"/>
    </location>
</feature>
<evidence type="ECO:0000256" key="1">
    <source>
        <dbReference type="ARBA" id="ARBA00023002"/>
    </source>
</evidence>
<dbReference type="AlphaFoldDB" id="A0A210PJH7"/>
<evidence type="ECO:0000259" key="4">
    <source>
        <dbReference type="Pfam" id="PF00389"/>
    </source>
</evidence>
<dbReference type="SUPFAM" id="SSF51735">
    <property type="entry name" value="NAD(P)-binding Rossmann-fold domains"/>
    <property type="match status" value="1"/>
</dbReference>
<dbReference type="CDD" id="cd05301">
    <property type="entry name" value="GDH"/>
    <property type="match status" value="1"/>
</dbReference>
<dbReference type="GO" id="GO:0005829">
    <property type="term" value="C:cytosol"/>
    <property type="evidence" value="ECO:0007669"/>
    <property type="project" value="TreeGrafter"/>
</dbReference>
<dbReference type="PROSITE" id="PS00671">
    <property type="entry name" value="D_2_HYDROXYACID_DH_3"/>
    <property type="match status" value="1"/>
</dbReference>
<dbReference type="GO" id="GO:0030267">
    <property type="term" value="F:glyoxylate reductase (NADPH) activity"/>
    <property type="evidence" value="ECO:0007669"/>
    <property type="project" value="TreeGrafter"/>
</dbReference>
<organism evidence="6 7">
    <name type="scientific">Mizuhopecten yessoensis</name>
    <name type="common">Japanese scallop</name>
    <name type="synonym">Patinopecten yessoensis</name>
    <dbReference type="NCBI Taxonomy" id="6573"/>
    <lineage>
        <taxon>Eukaryota</taxon>
        <taxon>Metazoa</taxon>
        <taxon>Spiralia</taxon>
        <taxon>Lophotrochozoa</taxon>
        <taxon>Mollusca</taxon>
        <taxon>Bivalvia</taxon>
        <taxon>Autobranchia</taxon>
        <taxon>Pteriomorphia</taxon>
        <taxon>Pectinida</taxon>
        <taxon>Pectinoidea</taxon>
        <taxon>Pectinidae</taxon>
        <taxon>Mizuhopecten</taxon>
    </lineage>
</organism>
<dbReference type="InterPro" id="IPR006139">
    <property type="entry name" value="D-isomer_2_OHA_DH_cat_dom"/>
</dbReference>
<dbReference type="SUPFAM" id="SSF52283">
    <property type="entry name" value="Formate/glycerate dehydrogenase catalytic domain-like"/>
    <property type="match status" value="1"/>
</dbReference>
<dbReference type="PROSITE" id="PS00065">
    <property type="entry name" value="D_2_HYDROXYACID_DH_1"/>
    <property type="match status" value="1"/>
</dbReference>
<comment type="similarity">
    <text evidence="3">Belongs to the D-isomer specific 2-hydroxyacid dehydrogenase family.</text>
</comment>
<dbReference type="InterPro" id="IPR036291">
    <property type="entry name" value="NAD(P)-bd_dom_sf"/>
</dbReference>
<evidence type="ECO:0000313" key="7">
    <source>
        <dbReference type="Proteomes" id="UP000242188"/>
    </source>
</evidence>
<proteinExistence type="inferred from homology"/>
<dbReference type="FunFam" id="3.40.50.720:FF:000026">
    <property type="entry name" value="Glyoxylate/hydroxypyruvate reductase B"/>
    <property type="match status" value="1"/>
</dbReference>
<accession>A0A210PJH7</accession>